<dbReference type="Gene3D" id="2.60.450.10">
    <property type="entry name" value="Lipopolysaccharide (LPS) transport protein A like domain"/>
    <property type="match status" value="1"/>
</dbReference>
<name>A0A4V3CV79_9HYPH</name>
<dbReference type="InterPro" id="IPR010664">
    <property type="entry name" value="LipoPS_assembly_LptC-rel"/>
</dbReference>
<dbReference type="RefSeq" id="WP_126540640.1">
    <property type="nucleotide sequence ID" value="NZ_BSPM01000002.1"/>
</dbReference>
<protein>
    <submittedName>
        <fullName evidence="3">Lipopolysaccharide export system protein LptC</fullName>
    </submittedName>
</protein>
<evidence type="ECO:0000256" key="1">
    <source>
        <dbReference type="SAM" id="MobiDB-lite"/>
    </source>
</evidence>
<evidence type="ECO:0000256" key="2">
    <source>
        <dbReference type="SAM" id="Phobius"/>
    </source>
</evidence>
<dbReference type="Pfam" id="PF06835">
    <property type="entry name" value="LptC"/>
    <property type="match status" value="1"/>
</dbReference>
<organism evidence="3 4">
    <name type="scientific">Oharaeibacter diazotrophicus</name>
    <dbReference type="NCBI Taxonomy" id="1920512"/>
    <lineage>
        <taxon>Bacteria</taxon>
        <taxon>Pseudomonadati</taxon>
        <taxon>Pseudomonadota</taxon>
        <taxon>Alphaproteobacteria</taxon>
        <taxon>Hyphomicrobiales</taxon>
        <taxon>Pleomorphomonadaceae</taxon>
        <taxon>Oharaeibacter</taxon>
    </lineage>
</organism>
<reference evidence="3 4" key="1">
    <citation type="submission" date="2019-03" db="EMBL/GenBank/DDBJ databases">
        <title>Genomic Encyclopedia of Type Strains, Phase IV (KMG-IV): sequencing the most valuable type-strain genomes for metagenomic binning, comparative biology and taxonomic classification.</title>
        <authorList>
            <person name="Goeker M."/>
        </authorList>
    </citation>
    <scope>NUCLEOTIDE SEQUENCE [LARGE SCALE GENOMIC DNA]</scope>
    <source>
        <strain evidence="3 4">DSM 102969</strain>
    </source>
</reference>
<sequence>MSSTVPYGYGGDVRQDPAHAPERVRAFDRAARHSRRVRRLRIALPALSILLVALVAGYGVATRIGLSLAIGKLAITAEGLSMDAPRLSGSDGKGRTYEVTADKAVQDLSDPQVIRLGGIRAHVRQADGSSADFSAASGVYDARAQTLVLDRDIAIRASDGTAADLERAEIDLATGEVSSDAPVAFSSSLGAIKARGMEVGEKANSVTFGGGVKMTVDPAAVRRSGGNPLAPVTGDNDGNAPR</sequence>
<evidence type="ECO:0000313" key="3">
    <source>
        <dbReference type="EMBL" id="TDP81458.1"/>
    </source>
</evidence>
<keyword evidence="4" id="KW-1185">Reference proteome</keyword>
<dbReference type="EMBL" id="SNXY01000012">
    <property type="protein sequence ID" value="TDP81458.1"/>
    <property type="molecule type" value="Genomic_DNA"/>
</dbReference>
<feature type="region of interest" description="Disordered" evidence="1">
    <location>
        <begin position="220"/>
        <end position="242"/>
    </location>
</feature>
<dbReference type="Proteomes" id="UP000294547">
    <property type="component" value="Unassembled WGS sequence"/>
</dbReference>
<accession>A0A4V3CV79</accession>
<keyword evidence="2" id="KW-0812">Transmembrane</keyword>
<proteinExistence type="predicted"/>
<gene>
    <name evidence="3" type="ORF">EDD54_4326</name>
</gene>
<dbReference type="AlphaFoldDB" id="A0A4V3CV79"/>
<dbReference type="OrthoDB" id="7873824at2"/>
<keyword evidence="2" id="KW-0472">Membrane</keyword>
<evidence type="ECO:0000313" key="4">
    <source>
        <dbReference type="Proteomes" id="UP000294547"/>
    </source>
</evidence>
<keyword evidence="2" id="KW-1133">Transmembrane helix</keyword>
<comment type="caution">
    <text evidence="3">The sequence shown here is derived from an EMBL/GenBank/DDBJ whole genome shotgun (WGS) entry which is preliminary data.</text>
</comment>
<feature type="transmembrane region" description="Helical" evidence="2">
    <location>
        <begin position="42"/>
        <end position="61"/>
    </location>
</feature>